<feature type="compositionally biased region" description="Polar residues" evidence="1">
    <location>
        <begin position="419"/>
        <end position="434"/>
    </location>
</feature>
<protein>
    <submittedName>
        <fullName evidence="5">Uncharacterized protein</fullName>
    </submittedName>
</protein>
<keyword evidence="6" id="KW-1185">Reference proteome</keyword>
<dbReference type="InterPro" id="IPR056669">
    <property type="entry name" value="DUF7767"/>
</dbReference>
<dbReference type="InterPro" id="IPR057940">
    <property type="entry name" value="Tri-helical_dom"/>
</dbReference>
<feature type="domain" description="DUF7767" evidence="4">
    <location>
        <begin position="507"/>
        <end position="598"/>
    </location>
</feature>
<feature type="domain" description="Clr5" evidence="2">
    <location>
        <begin position="1"/>
        <end position="53"/>
    </location>
</feature>
<reference evidence="5 6" key="1">
    <citation type="submission" date="2016-10" db="EMBL/GenBank/DDBJ databases">
        <title>Genome sequence of the ascomycete fungus Penicillium subrubescens.</title>
        <authorList>
            <person name="De Vries R.P."/>
            <person name="Peng M."/>
            <person name="Dilokpimol A."/>
            <person name="Hilden K."/>
            <person name="Makela M.R."/>
            <person name="Grigoriev I."/>
            <person name="Riley R."/>
            <person name="Granchi Z."/>
        </authorList>
    </citation>
    <scope>NUCLEOTIDE SEQUENCE [LARGE SCALE GENOMIC DNA]</scope>
    <source>
        <strain evidence="5 6">CBS 132785</strain>
    </source>
</reference>
<gene>
    <name evidence="5" type="ORF">PENSUB_5275</name>
</gene>
<dbReference type="PANTHER" id="PTHR38788:SF5">
    <property type="entry name" value="CLR5 DOMAIN-CONTAINING PROTEIN"/>
    <property type="match status" value="1"/>
</dbReference>
<proteinExistence type="predicted"/>
<name>A0A1Q5UA83_9EURO</name>
<evidence type="ECO:0000259" key="2">
    <source>
        <dbReference type="Pfam" id="PF14420"/>
    </source>
</evidence>
<dbReference type="AlphaFoldDB" id="A0A1Q5UA83"/>
<dbReference type="PANTHER" id="PTHR38788">
    <property type="entry name" value="CLR5 DOMAIN-CONTAINING PROTEIN"/>
    <property type="match status" value="1"/>
</dbReference>
<dbReference type="InterPro" id="IPR025676">
    <property type="entry name" value="Clr5_dom"/>
</dbReference>
<feature type="region of interest" description="Disordered" evidence="1">
    <location>
        <begin position="403"/>
        <end position="439"/>
    </location>
</feature>
<dbReference type="OrthoDB" id="4115389at2759"/>
<evidence type="ECO:0000313" key="5">
    <source>
        <dbReference type="EMBL" id="OKP09384.1"/>
    </source>
</evidence>
<organism evidence="5 6">
    <name type="scientific">Penicillium subrubescens</name>
    <dbReference type="NCBI Taxonomy" id="1316194"/>
    <lineage>
        <taxon>Eukaryota</taxon>
        <taxon>Fungi</taxon>
        <taxon>Dikarya</taxon>
        <taxon>Ascomycota</taxon>
        <taxon>Pezizomycotina</taxon>
        <taxon>Eurotiomycetes</taxon>
        <taxon>Eurotiomycetidae</taxon>
        <taxon>Eurotiales</taxon>
        <taxon>Aspergillaceae</taxon>
        <taxon>Penicillium</taxon>
    </lineage>
</organism>
<feature type="domain" description="Tri-helical" evidence="3">
    <location>
        <begin position="320"/>
        <end position="406"/>
    </location>
</feature>
<feature type="region of interest" description="Disordered" evidence="1">
    <location>
        <begin position="148"/>
        <end position="217"/>
    </location>
</feature>
<evidence type="ECO:0000259" key="3">
    <source>
        <dbReference type="Pfam" id="PF24465"/>
    </source>
</evidence>
<feature type="compositionally biased region" description="Basic and acidic residues" evidence="1">
    <location>
        <begin position="175"/>
        <end position="194"/>
    </location>
</feature>
<evidence type="ECO:0000259" key="4">
    <source>
        <dbReference type="Pfam" id="PF24962"/>
    </source>
</evidence>
<sequence>MVYDWAGKRDICFQMYIQEKKALEEIMEYMKTAYQFAPSKRAYQTQFKRWGFPSKQNPAHKNVDLVARVKELWEHNTNQRDMLRILNDEGFAIKERELMRVRAKNRWLLRVPNGMKSQLSAETRNTQPDDAGLLALQQEVYKQDEPFDTADSIPAEPNPTPDERPSSPALAPEVVAKRKERLDRLKSESAERWASRKRRRRTRGWAGLPADPPGPPRFPSETTIDESKQYLNLDNTTYRQLRDHFQRICEEAGFIKKTVAGPERWQAAKDKLIQESPHLQQVFSTEPTQRDAKALALDVVCTDVTKRMRTLERRMTLAEAKNALGVNPEESRQIRNAFYDTLKADHFTSKLEAGDEHWAELKGQWIHNSPLLQRILEPGPADPEHEYKLKALEVLCRDVMKRLRDDQTKRDPARKRSTPRASSQNTAPSGNTPVHNMLDNGISNGISTLASQALASAPISASELGDMQIDPSLLQAANGPSSFSANPQHEAGSAFEYMDPMLHSTLLNTTVWFQSSPQSQLQGAPAKPWMDKLATRSIEEVRQIITGRYPYSILSKIEGVDKDEHGNEMFFPVDEDHELEAYLAHIHGRKALFVFTVGQI</sequence>
<accession>A0A1Q5UA83</accession>
<dbReference type="Pfam" id="PF24962">
    <property type="entry name" value="DUF7767"/>
    <property type="match status" value="1"/>
</dbReference>
<comment type="caution">
    <text evidence="5">The sequence shown here is derived from an EMBL/GenBank/DDBJ whole genome shotgun (WGS) entry which is preliminary data.</text>
</comment>
<dbReference type="EMBL" id="MNBE01000525">
    <property type="protein sequence ID" value="OKP09384.1"/>
    <property type="molecule type" value="Genomic_DNA"/>
</dbReference>
<dbReference type="Pfam" id="PF14420">
    <property type="entry name" value="Clr5"/>
    <property type="match status" value="1"/>
</dbReference>
<dbReference type="STRING" id="1316194.A0A1Q5UA83"/>
<dbReference type="Pfam" id="PF24465">
    <property type="entry name" value="Tri-helical"/>
    <property type="match status" value="2"/>
</dbReference>
<feature type="domain" description="Tri-helical" evidence="3">
    <location>
        <begin position="227"/>
        <end position="310"/>
    </location>
</feature>
<evidence type="ECO:0000256" key="1">
    <source>
        <dbReference type="SAM" id="MobiDB-lite"/>
    </source>
</evidence>
<evidence type="ECO:0000313" key="6">
    <source>
        <dbReference type="Proteomes" id="UP000186955"/>
    </source>
</evidence>
<dbReference type="Proteomes" id="UP000186955">
    <property type="component" value="Unassembled WGS sequence"/>
</dbReference>